<proteinExistence type="predicted"/>
<evidence type="ECO:0000313" key="3">
    <source>
        <dbReference type="Proteomes" id="UP000483820"/>
    </source>
</evidence>
<dbReference type="InterPro" id="IPR052664">
    <property type="entry name" value="BTB-MATH_domain_protein"/>
</dbReference>
<reference evidence="2 3" key="1">
    <citation type="submission" date="2019-12" db="EMBL/GenBank/DDBJ databases">
        <title>Chromosome-level assembly of the Caenorhabditis remanei genome.</title>
        <authorList>
            <person name="Teterina A.A."/>
            <person name="Willis J.H."/>
            <person name="Phillips P.C."/>
        </authorList>
    </citation>
    <scope>NUCLEOTIDE SEQUENCE [LARGE SCALE GENOMIC DNA]</scope>
    <source>
        <strain evidence="2 3">PX506</strain>
        <tissue evidence="2">Whole organism</tissue>
    </source>
</reference>
<dbReference type="Pfam" id="PF00651">
    <property type="entry name" value="BTB"/>
    <property type="match status" value="1"/>
</dbReference>
<gene>
    <name evidence="2" type="ORF">GCK72_017645</name>
</gene>
<dbReference type="AlphaFoldDB" id="A0A6A5G8S2"/>
<comment type="caution">
    <text evidence="2">The sequence shown here is derived from an EMBL/GenBank/DDBJ whole genome shotgun (WGS) entry which is preliminary data.</text>
</comment>
<dbReference type="InterPro" id="IPR000210">
    <property type="entry name" value="BTB/POZ_dom"/>
</dbReference>
<accession>A0A6A5G8S2</accession>
<dbReference type="Gene3D" id="3.30.710.10">
    <property type="entry name" value="Potassium Channel Kv1.1, Chain A"/>
    <property type="match status" value="1"/>
</dbReference>
<dbReference type="Proteomes" id="UP000483820">
    <property type="component" value="Chromosome V"/>
</dbReference>
<dbReference type="PANTHER" id="PTHR22743">
    <property type="entry name" value="MEPRIN/TRAF-LIKE MATH FAMILY-C.ELEGANS"/>
    <property type="match status" value="1"/>
</dbReference>
<dbReference type="EMBL" id="WUAV01000005">
    <property type="protein sequence ID" value="KAF1751093.1"/>
    <property type="molecule type" value="Genomic_DNA"/>
</dbReference>
<organism evidence="2 3">
    <name type="scientific">Caenorhabditis remanei</name>
    <name type="common">Caenorhabditis vulgaris</name>
    <dbReference type="NCBI Taxonomy" id="31234"/>
    <lineage>
        <taxon>Eukaryota</taxon>
        <taxon>Metazoa</taxon>
        <taxon>Ecdysozoa</taxon>
        <taxon>Nematoda</taxon>
        <taxon>Chromadorea</taxon>
        <taxon>Rhabditida</taxon>
        <taxon>Rhabditina</taxon>
        <taxon>Rhabditomorpha</taxon>
        <taxon>Rhabditoidea</taxon>
        <taxon>Rhabditidae</taxon>
        <taxon>Peloderinae</taxon>
        <taxon>Caenorhabditis</taxon>
    </lineage>
</organism>
<dbReference type="KEGG" id="crq:GCK72_017645"/>
<dbReference type="GeneID" id="9824212"/>
<dbReference type="PANTHER" id="PTHR22743:SF168">
    <property type="entry name" value="BTB DOMAIN-CONTAINING PROTEIN"/>
    <property type="match status" value="1"/>
</dbReference>
<protein>
    <recommendedName>
        <fullName evidence="1">BTB domain-containing protein</fullName>
    </recommendedName>
</protein>
<evidence type="ECO:0000313" key="2">
    <source>
        <dbReference type="EMBL" id="KAF1751093.1"/>
    </source>
</evidence>
<dbReference type="RefSeq" id="XP_053581097.1">
    <property type="nucleotide sequence ID" value="XM_053732184.1"/>
</dbReference>
<feature type="domain" description="BTB" evidence="1">
    <location>
        <begin position="165"/>
        <end position="258"/>
    </location>
</feature>
<evidence type="ECO:0000259" key="1">
    <source>
        <dbReference type="Pfam" id="PF00651"/>
    </source>
</evidence>
<name>A0A6A5G8S2_CAERE</name>
<sequence>MLHQDYFQKPKPFLLGSYVNYITFPIEKSNLTWNFWIQTIHNIDWGFAVDTTESDKTNNVKFSIYQKKTPENFRSIELDVGIVVDNLENSEYSIKVSGNYEFTEENNNMVIEIPGFDKIIDWKQGFYDDKAEEKKFKIRYNMVVKSVRLYDSVELFDFYNFDPTIFDTSVKAFGHTMFVSKKMISLQSAVLSGMIEAQNIEWTDLPSTCWFDIFHDFLQIIHGVDLFLYKSNIGEFLKLADHLKAPRITEYCKKQMINGSGGISLKETIDLAEKWSLWDVIPRKLAQARCLADLKAQNWELDNLDDSIIKQITRRIFELDH</sequence>
<dbReference type="InterPro" id="IPR011333">
    <property type="entry name" value="SKP1/BTB/POZ_sf"/>
</dbReference>
<dbReference type="CTD" id="9824212"/>
<dbReference type="SUPFAM" id="SSF54695">
    <property type="entry name" value="POZ domain"/>
    <property type="match status" value="1"/>
</dbReference>